<dbReference type="Proteomes" id="UP000317010">
    <property type="component" value="Unassembled WGS sequence"/>
</dbReference>
<dbReference type="EMBL" id="VLLI01000012">
    <property type="protein sequence ID" value="TWI96639.1"/>
    <property type="molecule type" value="Genomic_DNA"/>
</dbReference>
<organism evidence="3 4">
    <name type="scientific">Mucilaginibacter frigoritolerans</name>
    <dbReference type="NCBI Taxonomy" id="652788"/>
    <lineage>
        <taxon>Bacteria</taxon>
        <taxon>Pseudomonadati</taxon>
        <taxon>Bacteroidota</taxon>
        <taxon>Sphingobacteriia</taxon>
        <taxon>Sphingobacteriales</taxon>
        <taxon>Sphingobacteriaceae</taxon>
        <taxon>Mucilaginibacter</taxon>
    </lineage>
</organism>
<reference evidence="3 4" key="1">
    <citation type="submission" date="2019-07" db="EMBL/GenBank/DDBJ databases">
        <title>Genomic Encyclopedia of Archaeal and Bacterial Type Strains, Phase II (KMG-II): from individual species to whole genera.</title>
        <authorList>
            <person name="Goeker M."/>
        </authorList>
    </citation>
    <scope>NUCLEOTIDE SEQUENCE [LARGE SCALE GENOMIC DNA]</scope>
    <source>
        <strain evidence="3 4">ATCC BAA-1854</strain>
    </source>
</reference>
<evidence type="ECO:0000256" key="1">
    <source>
        <dbReference type="SAM" id="SignalP"/>
    </source>
</evidence>
<sequence length="931" mass="103110">MKPAILLFMFFALFALSASAQNSYTVKGVIADSVEHVKLGTASVAVLRAKDSVLMKFTYAGKDGSFAVSGLQKGKFILLVSYPDYADYTEEFGLDSTNQSHNFGSISMTLKARLLKEVMIKGTASQMKIKGDTTEFNARAYVIQPNAKVEDLLKQLPGITVDKDGKITAEGQTVSKVLVDGEEFFGDDPTLVTRNIRADMVDKIQLYDKKSDQAAFTGVDDGKTEKTINVKLRADKKQGIFGKARAGDGPEGIYQGQLLVNLFQNKEKLSVYGTTGNNGKVGLGWEDEQKYGAGNQLDVTDNGISINTQSSDDLDVFGGIYSGQGFPLAQSAGAHYDGKWDDDKQSVNANYKIASLTINGLNDVLTQNNIPGNVSNTGSDKNYHNSVFRQKLSFVYQTKLDTSSNLKISIDGTFKHIVTDDNYSAADTINNVLVNNSTRQVNNIADQRAFNGSAFYTKKFRKPGRTLSFLVSETYSQSQANGFLMSHINFYNPQKAIDSTQIINEAKNNNLQSNIFNTNLTYSEPLTKTFTLVLNYGVGVNTASADRNTFNQSSSGNYNVLVDSLSSNYEFNQFLNHAGAVLSYKKGKLSFNFGTRITGDHFHQIDEFTNDETDRTFIDWAPQARVEYHFSGQKMFSLAYNGTTTQPTLDQLQPVASNTDPLNIIVGNPTLTPAFTNTFNVMYRSYKVITDQFFGVYGTYSFISNPIVNHINYDLNTGKSVSEYFNLPGKQTTNFNGGLNFGRKFKDLGGINLGVGLNVNGNTYYNYSNDSLNMSKNYVFNPTLIFSIYKDRKVNFYVSGGPTYTISQTSLQPNINNNGWGARADVDGTIYLPGKFQIGTYSNYQYNGATESFHQNFSQVIFNPFIIKTFLKNDNLSVELWANDLFNQNSGFSRVAQGNLITQTSYNTLKRYFMLTINYDFTKMAVGAAAK</sequence>
<dbReference type="AlphaFoldDB" id="A0A562TSP8"/>
<protein>
    <submittedName>
        <fullName evidence="3">Outer membrane beta-barrel protein</fullName>
    </submittedName>
</protein>
<dbReference type="Pfam" id="PF14905">
    <property type="entry name" value="OMP_b-brl_3"/>
    <property type="match status" value="1"/>
</dbReference>
<proteinExistence type="predicted"/>
<evidence type="ECO:0000259" key="2">
    <source>
        <dbReference type="Pfam" id="PF14905"/>
    </source>
</evidence>
<keyword evidence="4" id="KW-1185">Reference proteome</keyword>
<keyword evidence="1" id="KW-0732">Signal</keyword>
<accession>A0A562TSP8</accession>
<feature type="signal peptide" evidence="1">
    <location>
        <begin position="1"/>
        <end position="20"/>
    </location>
</feature>
<dbReference type="SUPFAM" id="SSF56935">
    <property type="entry name" value="Porins"/>
    <property type="match status" value="1"/>
</dbReference>
<dbReference type="OrthoDB" id="1086219at2"/>
<dbReference type="RefSeq" id="WP_144914929.1">
    <property type="nucleotide sequence ID" value="NZ_VLLI01000012.1"/>
</dbReference>
<feature type="chain" id="PRO_5021991430" evidence="1">
    <location>
        <begin position="21"/>
        <end position="931"/>
    </location>
</feature>
<dbReference type="InterPro" id="IPR041700">
    <property type="entry name" value="OMP_b-brl_3"/>
</dbReference>
<name>A0A562TSP8_9SPHI</name>
<evidence type="ECO:0000313" key="3">
    <source>
        <dbReference type="EMBL" id="TWI96639.1"/>
    </source>
</evidence>
<feature type="domain" description="Outer membrane protein beta-barrel" evidence="2">
    <location>
        <begin position="458"/>
        <end position="919"/>
    </location>
</feature>
<gene>
    <name evidence="3" type="ORF">JN11_03750</name>
</gene>
<comment type="caution">
    <text evidence="3">The sequence shown here is derived from an EMBL/GenBank/DDBJ whole genome shotgun (WGS) entry which is preliminary data.</text>
</comment>
<evidence type="ECO:0000313" key="4">
    <source>
        <dbReference type="Proteomes" id="UP000317010"/>
    </source>
</evidence>